<gene>
    <name evidence="13" type="primary">LOC107122983</name>
</gene>
<evidence type="ECO:0000256" key="5">
    <source>
        <dbReference type="ARBA" id="ARBA00023040"/>
    </source>
</evidence>
<feature type="transmembrane region" description="Helical" evidence="10">
    <location>
        <begin position="334"/>
        <end position="358"/>
    </location>
</feature>
<dbReference type="InterPro" id="IPR000068">
    <property type="entry name" value="GPCR_3_Ca_sens_rcpt-rel"/>
</dbReference>
<dbReference type="SUPFAM" id="SSF53822">
    <property type="entry name" value="Periplasmic binding protein-like I"/>
    <property type="match status" value="1"/>
</dbReference>
<dbReference type="InterPro" id="IPR028082">
    <property type="entry name" value="Peripla_BP_I"/>
</dbReference>
<dbReference type="PROSITE" id="PS00981">
    <property type="entry name" value="G_PROTEIN_RECEP_F3_3"/>
    <property type="match status" value="1"/>
</dbReference>
<dbReference type="GeneID" id="107122983"/>
<feature type="transmembrane region" description="Helical" evidence="10">
    <location>
        <begin position="490"/>
        <end position="514"/>
    </location>
</feature>
<dbReference type="CDD" id="cd15283">
    <property type="entry name" value="7tmC_V2R_pheromone"/>
    <property type="match status" value="1"/>
</dbReference>
<evidence type="ECO:0000256" key="6">
    <source>
        <dbReference type="ARBA" id="ARBA00023136"/>
    </source>
</evidence>
<evidence type="ECO:0000256" key="8">
    <source>
        <dbReference type="ARBA" id="ARBA00023180"/>
    </source>
</evidence>
<keyword evidence="6 10" id="KW-0472">Membrane</keyword>
<comment type="subcellular location">
    <subcellularLocation>
        <location evidence="1">Cell membrane</location>
        <topology evidence="1">Multi-pass membrane protein</topology>
    </subcellularLocation>
</comment>
<dbReference type="InterPro" id="IPR017979">
    <property type="entry name" value="GPCR_3_CS"/>
</dbReference>
<keyword evidence="5" id="KW-0297">G-protein coupled receptor</keyword>
<keyword evidence="9" id="KW-0807">Transducer</keyword>
<dbReference type="PRINTS" id="PR00248">
    <property type="entry name" value="GPCRMGR"/>
</dbReference>
<reference evidence="13" key="1">
    <citation type="submission" date="2025-08" db="UniProtKB">
        <authorList>
            <consortium name="RefSeq"/>
        </authorList>
    </citation>
    <scope>IDENTIFICATION</scope>
</reference>
<dbReference type="Pfam" id="PF00003">
    <property type="entry name" value="7tm_3"/>
    <property type="match status" value="1"/>
</dbReference>
<dbReference type="Pfam" id="PF01094">
    <property type="entry name" value="ANF_receptor"/>
    <property type="match status" value="1"/>
</dbReference>
<feature type="transmembrane region" description="Helical" evidence="10">
    <location>
        <begin position="304"/>
        <end position="322"/>
    </location>
</feature>
<dbReference type="RefSeq" id="XP_015281620.1">
    <property type="nucleotide sequence ID" value="XM_015426134.1"/>
</dbReference>
<feature type="transmembrane region" description="Helical" evidence="10">
    <location>
        <begin position="422"/>
        <end position="446"/>
    </location>
</feature>
<dbReference type="PANTHER" id="PTHR24061">
    <property type="entry name" value="CALCIUM-SENSING RECEPTOR-RELATED"/>
    <property type="match status" value="1"/>
</dbReference>
<feature type="transmembrane region" description="Helical" evidence="10">
    <location>
        <begin position="458"/>
        <end position="478"/>
    </location>
</feature>
<proteinExistence type="predicted"/>
<dbReference type="InterPro" id="IPR017978">
    <property type="entry name" value="GPCR_3_C"/>
</dbReference>
<keyword evidence="4 10" id="KW-1133">Transmembrane helix</keyword>
<dbReference type="InterPro" id="IPR000337">
    <property type="entry name" value="GPCR_3"/>
</dbReference>
<evidence type="ECO:0000256" key="4">
    <source>
        <dbReference type="ARBA" id="ARBA00022989"/>
    </source>
</evidence>
<keyword evidence="12" id="KW-1185">Reference proteome</keyword>
<evidence type="ECO:0000256" key="7">
    <source>
        <dbReference type="ARBA" id="ARBA00023170"/>
    </source>
</evidence>
<keyword evidence="7" id="KW-0675">Receptor</keyword>
<keyword evidence="2" id="KW-1003">Cell membrane</keyword>
<dbReference type="PROSITE" id="PS50259">
    <property type="entry name" value="G_PROTEIN_RECEP_F3_4"/>
    <property type="match status" value="1"/>
</dbReference>
<protein>
    <submittedName>
        <fullName evidence="13">Vomeronasal type-2 receptor 26-like</fullName>
    </submittedName>
</protein>
<name>A0ABM1L6N3_GEKJA</name>
<evidence type="ECO:0000256" key="1">
    <source>
        <dbReference type="ARBA" id="ARBA00004651"/>
    </source>
</evidence>
<feature type="transmembrane region" description="Helical" evidence="10">
    <location>
        <begin position="379"/>
        <end position="402"/>
    </location>
</feature>
<evidence type="ECO:0000256" key="9">
    <source>
        <dbReference type="ARBA" id="ARBA00023224"/>
    </source>
</evidence>
<keyword evidence="3 10" id="KW-0812">Transmembrane</keyword>
<evidence type="ECO:0000256" key="2">
    <source>
        <dbReference type="ARBA" id="ARBA00022475"/>
    </source>
</evidence>
<evidence type="ECO:0000256" key="10">
    <source>
        <dbReference type="SAM" id="Phobius"/>
    </source>
</evidence>
<sequence length="532" mass="58723">MAPGGGPTSEAPGIVPQGSPEVLALAYAINEINSNSKILPNVTLGFHSQHAYHIQGRNYQTILRLLSGSERNVPNYSCDVQKKPIAFIGGPDSETSLSMAGILTTYKIPQISYSFSREKHDKAKIPSLYRTIPSEADQNDGIAQLLLHFQWKWVGIIAPDDEKGEGFIQALPPVLSKKGICTAFTEKVPPSSLCNENCHPGYSKKKQEGKPFCCYDCILCPDGKISNQTDMDDCFKCPEDQYPNQNQDQCLHKRLNFLSYYETLGITLCVLACGLALITAWTLRIFIKHQHTPIVKANNRGLSYILLTSLFLCFLSALLFIIHPGTVICPLRQVAFGLIFSVAVSCVLAKTMTVVVAYMATKPGSSMRKWVGKRLAFPIVVSGSLIQVVICLIWLCTTPPFPNVEMHSLAEEIVIECSKGSVVMFNCVLGFLGFLALVSFIVAFLARHLPSTFNEAKLITFSMLVFCSVWLSFVPSYLSTKGKYMVAVEIFSILSSGSGLLFCIFAPKCFIILLRPNLNSKNYIITKHGQEK</sequence>
<dbReference type="PANTHER" id="PTHR24061:SF599">
    <property type="entry name" value="G-PROTEIN COUPLED RECEPTORS FAMILY 3 PROFILE DOMAIN-CONTAINING PROTEIN"/>
    <property type="match status" value="1"/>
</dbReference>
<feature type="domain" description="G-protein coupled receptors family 3 profile" evidence="11">
    <location>
        <begin position="264"/>
        <end position="528"/>
    </location>
</feature>
<organism evidence="12 13">
    <name type="scientific">Gekko japonicus</name>
    <name type="common">Schlegel's Japanese gecko</name>
    <dbReference type="NCBI Taxonomy" id="146911"/>
    <lineage>
        <taxon>Eukaryota</taxon>
        <taxon>Metazoa</taxon>
        <taxon>Chordata</taxon>
        <taxon>Craniata</taxon>
        <taxon>Vertebrata</taxon>
        <taxon>Euteleostomi</taxon>
        <taxon>Lepidosauria</taxon>
        <taxon>Squamata</taxon>
        <taxon>Bifurcata</taxon>
        <taxon>Gekkota</taxon>
        <taxon>Gekkonidae</taxon>
        <taxon>Gekkoninae</taxon>
        <taxon>Gekko</taxon>
    </lineage>
</organism>
<evidence type="ECO:0000313" key="13">
    <source>
        <dbReference type="RefSeq" id="XP_015281620.1"/>
    </source>
</evidence>
<evidence type="ECO:0000259" key="11">
    <source>
        <dbReference type="PROSITE" id="PS50259"/>
    </source>
</evidence>
<feature type="transmembrane region" description="Helical" evidence="10">
    <location>
        <begin position="260"/>
        <end position="283"/>
    </location>
</feature>
<evidence type="ECO:0000313" key="12">
    <source>
        <dbReference type="Proteomes" id="UP000694871"/>
    </source>
</evidence>
<evidence type="ECO:0000256" key="3">
    <source>
        <dbReference type="ARBA" id="ARBA00022692"/>
    </source>
</evidence>
<accession>A0ABM1L6N3</accession>
<dbReference type="Gene3D" id="3.40.50.2300">
    <property type="match status" value="2"/>
</dbReference>
<dbReference type="InterPro" id="IPR001828">
    <property type="entry name" value="ANF_lig-bd_rcpt"/>
</dbReference>
<keyword evidence="8" id="KW-0325">Glycoprotein</keyword>
<dbReference type="Proteomes" id="UP000694871">
    <property type="component" value="Unplaced"/>
</dbReference>